<feature type="signal peptide" evidence="6">
    <location>
        <begin position="1"/>
        <end position="25"/>
    </location>
</feature>
<feature type="domain" description="TonB C-terminal" evidence="7">
    <location>
        <begin position="203"/>
        <end position="290"/>
    </location>
</feature>
<protein>
    <submittedName>
        <fullName evidence="8">TonB family protein</fullName>
    </submittedName>
</protein>
<evidence type="ECO:0000259" key="7">
    <source>
        <dbReference type="PROSITE" id="PS52015"/>
    </source>
</evidence>
<accession>A0A7Z0KY26</accession>
<dbReference type="GO" id="GO:0016020">
    <property type="term" value="C:membrane"/>
    <property type="evidence" value="ECO:0007669"/>
    <property type="project" value="UniProtKB-SubCell"/>
</dbReference>
<organism evidence="8 9">
    <name type="scientific">Rhabdonatronobacter sediminivivens</name>
    <dbReference type="NCBI Taxonomy" id="2743469"/>
    <lineage>
        <taxon>Bacteria</taxon>
        <taxon>Pseudomonadati</taxon>
        <taxon>Pseudomonadota</taxon>
        <taxon>Alphaproteobacteria</taxon>
        <taxon>Rhodobacterales</taxon>
        <taxon>Paracoccaceae</taxon>
        <taxon>Rhabdonatronobacter</taxon>
    </lineage>
</organism>
<evidence type="ECO:0000256" key="3">
    <source>
        <dbReference type="ARBA" id="ARBA00022989"/>
    </source>
</evidence>
<keyword evidence="3" id="KW-1133">Transmembrane helix</keyword>
<feature type="compositionally biased region" description="Pro residues" evidence="5">
    <location>
        <begin position="68"/>
        <end position="89"/>
    </location>
</feature>
<keyword evidence="9" id="KW-1185">Reference proteome</keyword>
<reference evidence="8 9" key="1">
    <citation type="journal article" date="2000" name="Arch. Microbiol.">
        <title>Rhodobaca bogoriensis gen. nov. and sp. nov., an alkaliphilic purple nonsulfur bacterium from African Rift Valley soda lakes.</title>
        <authorList>
            <person name="Milford A.D."/>
            <person name="Achenbach L.A."/>
            <person name="Jung D.O."/>
            <person name="Madigan M.T."/>
        </authorList>
    </citation>
    <scope>NUCLEOTIDE SEQUENCE [LARGE SCALE GENOMIC DNA]</scope>
    <source>
        <strain evidence="8 9">2376</strain>
    </source>
</reference>
<evidence type="ECO:0000256" key="1">
    <source>
        <dbReference type="ARBA" id="ARBA00004167"/>
    </source>
</evidence>
<feature type="compositionally biased region" description="Low complexity" evidence="5">
    <location>
        <begin position="174"/>
        <end position="183"/>
    </location>
</feature>
<dbReference type="RefSeq" id="WP_179904834.1">
    <property type="nucleotide sequence ID" value="NZ_JACBXS010000006.1"/>
</dbReference>
<dbReference type="AlphaFoldDB" id="A0A7Z0KY26"/>
<evidence type="ECO:0000313" key="9">
    <source>
        <dbReference type="Proteomes" id="UP000529417"/>
    </source>
</evidence>
<feature type="region of interest" description="Disordered" evidence="5">
    <location>
        <begin position="27"/>
        <end position="202"/>
    </location>
</feature>
<dbReference type="PROSITE" id="PS52015">
    <property type="entry name" value="TONB_CTD"/>
    <property type="match status" value="1"/>
</dbReference>
<evidence type="ECO:0000256" key="2">
    <source>
        <dbReference type="ARBA" id="ARBA00022692"/>
    </source>
</evidence>
<name>A0A7Z0KY26_9RHOB</name>
<evidence type="ECO:0000256" key="5">
    <source>
        <dbReference type="SAM" id="MobiDB-lite"/>
    </source>
</evidence>
<dbReference type="SUPFAM" id="SSF74653">
    <property type="entry name" value="TolA/TonB C-terminal domain"/>
    <property type="match status" value="1"/>
</dbReference>
<evidence type="ECO:0000313" key="8">
    <source>
        <dbReference type="EMBL" id="NYS24126.1"/>
    </source>
</evidence>
<keyword evidence="6" id="KW-0732">Signal</keyword>
<gene>
    <name evidence="8" type="ORF">HUK65_03905</name>
</gene>
<dbReference type="InterPro" id="IPR037682">
    <property type="entry name" value="TonB_C"/>
</dbReference>
<feature type="compositionally biased region" description="Pro residues" evidence="5">
    <location>
        <begin position="149"/>
        <end position="173"/>
    </location>
</feature>
<keyword evidence="4" id="KW-0472">Membrane</keyword>
<dbReference type="EMBL" id="JACBXS010000006">
    <property type="protein sequence ID" value="NYS24126.1"/>
    <property type="molecule type" value="Genomic_DNA"/>
</dbReference>
<dbReference type="Pfam" id="PF13103">
    <property type="entry name" value="TonB_2"/>
    <property type="match status" value="1"/>
</dbReference>
<dbReference type="Proteomes" id="UP000529417">
    <property type="component" value="Unassembled WGS sequence"/>
</dbReference>
<feature type="compositionally biased region" description="Low complexity" evidence="5">
    <location>
        <begin position="95"/>
        <end position="108"/>
    </location>
</feature>
<dbReference type="Gene3D" id="3.30.1150.10">
    <property type="match status" value="1"/>
</dbReference>
<proteinExistence type="predicted"/>
<dbReference type="PRINTS" id="PR01217">
    <property type="entry name" value="PRICHEXTENSN"/>
</dbReference>
<comment type="subcellular location">
    <subcellularLocation>
        <location evidence="1">Membrane</location>
        <topology evidence="1">Single-pass membrane protein</topology>
    </subcellularLocation>
</comment>
<dbReference type="InterPro" id="IPR006260">
    <property type="entry name" value="TonB/TolA_C"/>
</dbReference>
<feature type="chain" id="PRO_5031466284" evidence="6">
    <location>
        <begin position="26"/>
        <end position="290"/>
    </location>
</feature>
<feature type="compositionally biased region" description="Gly residues" evidence="5">
    <location>
        <begin position="32"/>
        <end position="41"/>
    </location>
</feature>
<comment type="caution">
    <text evidence="8">The sequence shown here is derived from an EMBL/GenBank/DDBJ whole genome shotgun (WGS) entry which is preliminary data.</text>
</comment>
<dbReference type="NCBIfam" id="TIGR01352">
    <property type="entry name" value="tonB_Cterm"/>
    <property type="match status" value="1"/>
</dbReference>
<keyword evidence="2" id="KW-0812">Transmembrane</keyword>
<dbReference type="GO" id="GO:0055085">
    <property type="term" value="P:transmembrane transport"/>
    <property type="evidence" value="ECO:0007669"/>
    <property type="project" value="InterPro"/>
</dbReference>
<sequence>MKAGMEFLGFTSVALVAHLAMFSLAQPESGQDAGGAGGSTEGGAVSIPLTGADPQLAALVRQWEEPLVQPPAPPAPMAPPQAAPPPDMPRPTESAPAALPALPQAMQAPRDHAPPPPAETQTPQLYATPEELPQTRPRPRPERSAPQQRPQPPAQASPAQPVAPSPTPSPAPSAPSSRAQGADQGQGGQGRAETRSGSDNDATLLAQWGGSIRAAIQRQQRGPGTSARGTVQVQLQVSSDGRLVGARVVSGSGNAALDRAAMQAVQRARLPRAPSGIRGTHGFNLPLTWR</sequence>
<evidence type="ECO:0000256" key="4">
    <source>
        <dbReference type="ARBA" id="ARBA00023136"/>
    </source>
</evidence>
<evidence type="ECO:0000256" key="6">
    <source>
        <dbReference type="SAM" id="SignalP"/>
    </source>
</evidence>